<evidence type="ECO:0000256" key="7">
    <source>
        <dbReference type="ARBA" id="ARBA00022989"/>
    </source>
</evidence>
<evidence type="ECO:0000256" key="8">
    <source>
        <dbReference type="ARBA" id="ARBA00023128"/>
    </source>
</evidence>
<organism evidence="13 14">
    <name type="scientific">Lasiosphaeria miniovina</name>
    <dbReference type="NCBI Taxonomy" id="1954250"/>
    <lineage>
        <taxon>Eukaryota</taxon>
        <taxon>Fungi</taxon>
        <taxon>Dikarya</taxon>
        <taxon>Ascomycota</taxon>
        <taxon>Pezizomycotina</taxon>
        <taxon>Sordariomycetes</taxon>
        <taxon>Sordariomycetidae</taxon>
        <taxon>Sordariales</taxon>
        <taxon>Lasiosphaeriaceae</taxon>
        <taxon>Lasiosphaeria</taxon>
    </lineage>
</organism>
<evidence type="ECO:0000256" key="12">
    <source>
        <dbReference type="RuleBase" id="RU364031"/>
    </source>
</evidence>
<feature type="binding site" evidence="10">
    <location>
        <position position="133"/>
    </location>
    <ligand>
        <name>a ubiquinone</name>
        <dbReference type="ChEBI" id="CHEBI:16389"/>
        <note>ligand shared with IP/SDHB</note>
    </ligand>
</feature>
<dbReference type="GO" id="GO:0006121">
    <property type="term" value="P:mitochondrial electron transport, succinate to ubiquinone"/>
    <property type="evidence" value="ECO:0007669"/>
    <property type="project" value="TreeGrafter"/>
</dbReference>
<evidence type="ECO:0000256" key="2">
    <source>
        <dbReference type="ARBA" id="ARBA00007294"/>
    </source>
</evidence>
<keyword evidence="5 12" id="KW-0999">Mitochondrion inner membrane</keyword>
<keyword evidence="14" id="KW-1185">Reference proteome</keyword>
<dbReference type="GO" id="GO:0020037">
    <property type="term" value="F:heme binding"/>
    <property type="evidence" value="ECO:0007669"/>
    <property type="project" value="TreeGrafter"/>
</dbReference>
<name>A0AA40BHG3_9PEZI</name>
<dbReference type="SUPFAM" id="SSF81343">
    <property type="entry name" value="Fumarate reductase respiratory complex transmembrane subunits"/>
    <property type="match status" value="1"/>
</dbReference>
<evidence type="ECO:0000256" key="6">
    <source>
        <dbReference type="ARBA" id="ARBA00022946"/>
    </source>
</evidence>
<evidence type="ECO:0000256" key="4">
    <source>
        <dbReference type="ARBA" id="ARBA00022692"/>
    </source>
</evidence>
<comment type="caution">
    <text evidence="13">The sequence shown here is derived from an EMBL/GenBank/DDBJ whole genome shotgun (WGS) entry which is preliminary data.</text>
</comment>
<evidence type="ECO:0000256" key="9">
    <source>
        <dbReference type="ARBA" id="ARBA00023136"/>
    </source>
</evidence>
<keyword evidence="11" id="KW-0479">Metal-binding</keyword>
<keyword evidence="4" id="KW-0812">Transmembrane</keyword>
<gene>
    <name evidence="13" type="ORF">B0T26DRAFT_688038</name>
</gene>
<keyword evidence="9 12" id="KW-0472">Membrane</keyword>
<dbReference type="GO" id="GO:0048039">
    <property type="term" value="F:ubiquinone binding"/>
    <property type="evidence" value="ECO:0007669"/>
    <property type="project" value="TreeGrafter"/>
</dbReference>
<evidence type="ECO:0000313" key="13">
    <source>
        <dbReference type="EMBL" id="KAK0734307.1"/>
    </source>
</evidence>
<comment type="subcellular location">
    <subcellularLocation>
        <location evidence="1 12">Mitochondrion inner membrane</location>
        <topology evidence="1 12">Multi-pass membrane protein</topology>
    </subcellularLocation>
</comment>
<evidence type="ECO:0000256" key="3">
    <source>
        <dbReference type="ARBA" id="ARBA00022448"/>
    </source>
</evidence>
<keyword evidence="6 12" id="KW-0809">Transit peptide</keyword>
<dbReference type="EMBL" id="JAUIRO010000001">
    <property type="protein sequence ID" value="KAK0734307.1"/>
    <property type="molecule type" value="Genomic_DNA"/>
</dbReference>
<dbReference type="Pfam" id="PF05328">
    <property type="entry name" value="CybS"/>
    <property type="match status" value="1"/>
</dbReference>
<reference evidence="13" key="1">
    <citation type="submission" date="2023-06" db="EMBL/GenBank/DDBJ databases">
        <title>Genome-scale phylogeny and comparative genomics of the fungal order Sordariales.</title>
        <authorList>
            <consortium name="Lawrence Berkeley National Laboratory"/>
            <person name="Hensen N."/>
            <person name="Bonometti L."/>
            <person name="Westerberg I."/>
            <person name="Brannstrom I.O."/>
            <person name="Guillou S."/>
            <person name="Cros-Aarteil S."/>
            <person name="Calhoun S."/>
            <person name="Haridas S."/>
            <person name="Kuo A."/>
            <person name="Mondo S."/>
            <person name="Pangilinan J."/>
            <person name="Riley R."/>
            <person name="LaButti K."/>
            <person name="Andreopoulos B."/>
            <person name="Lipzen A."/>
            <person name="Chen C."/>
            <person name="Yanf M."/>
            <person name="Daum C."/>
            <person name="Ng V."/>
            <person name="Clum A."/>
            <person name="Steindorff A."/>
            <person name="Ohm R."/>
            <person name="Martin F."/>
            <person name="Silar P."/>
            <person name="Natvig D."/>
            <person name="Lalanne C."/>
            <person name="Gautier V."/>
            <person name="Ament-velasquez S.L."/>
            <person name="Kruys A."/>
            <person name="Hutchinson M.I."/>
            <person name="Powell A.J."/>
            <person name="Barry K."/>
            <person name="Miller A.N."/>
            <person name="Grigoriev I.V."/>
            <person name="Debuchy R."/>
            <person name="Gladieux P."/>
            <person name="Thoren M.H."/>
            <person name="Johannesson H."/>
        </authorList>
    </citation>
    <scope>NUCLEOTIDE SEQUENCE</scope>
    <source>
        <strain evidence="13">SMH2392-1A</strain>
    </source>
</reference>
<dbReference type="GeneID" id="85324229"/>
<dbReference type="Proteomes" id="UP001172101">
    <property type="component" value="Unassembled WGS sequence"/>
</dbReference>
<dbReference type="RefSeq" id="XP_060303184.1">
    <property type="nucleotide sequence ID" value="XM_060440959.1"/>
</dbReference>
<dbReference type="GO" id="GO:0006099">
    <property type="term" value="P:tricarboxylic acid cycle"/>
    <property type="evidence" value="ECO:0007669"/>
    <property type="project" value="TreeGrafter"/>
</dbReference>
<dbReference type="GO" id="GO:0046872">
    <property type="term" value="F:metal ion binding"/>
    <property type="evidence" value="ECO:0007669"/>
    <property type="project" value="UniProtKB-KW"/>
</dbReference>
<evidence type="ECO:0000313" key="14">
    <source>
        <dbReference type="Proteomes" id="UP001172101"/>
    </source>
</evidence>
<comment type="similarity">
    <text evidence="2 12">Belongs to the CybS family.</text>
</comment>
<keyword evidence="3" id="KW-0813">Transport</keyword>
<evidence type="ECO:0000256" key="11">
    <source>
        <dbReference type="PIRSR" id="PIRSR607992-2"/>
    </source>
</evidence>
<dbReference type="AlphaFoldDB" id="A0AA40BHG3"/>
<dbReference type="PANTHER" id="PTHR13337">
    <property type="entry name" value="SUCCINATE DEHYDROGENASE"/>
    <property type="match status" value="1"/>
</dbReference>
<evidence type="ECO:0000256" key="1">
    <source>
        <dbReference type="ARBA" id="ARBA00004448"/>
    </source>
</evidence>
<dbReference type="InterPro" id="IPR034804">
    <property type="entry name" value="SQR/QFR_C/D"/>
</dbReference>
<sequence>MGSIARSALLRQAASVPKLPAATYAIARPSALRQSIANTVRASAFHTTSRRNLLPPLPQHVDGTVNDPAPVLETSPAHGSYHWTFDRLVSAGLVPLTLAPFAAGSLNPTMDAVLCGIILIHSHTGFQNIIIDYVPTWRVPRARKAIMWGLNVATVIVGLALYEFETTDVGVTEAIKRVWTA</sequence>
<keyword evidence="8 12" id="KW-0496">Mitochondrion</keyword>
<evidence type="ECO:0000256" key="10">
    <source>
        <dbReference type="PIRSR" id="PIRSR607992-1"/>
    </source>
</evidence>
<evidence type="ECO:0000256" key="5">
    <source>
        <dbReference type="ARBA" id="ARBA00022792"/>
    </source>
</evidence>
<dbReference type="PANTHER" id="PTHR13337:SF2">
    <property type="entry name" value="SUCCINATE DEHYDROGENASE [UBIQUINONE] CYTOCHROME B SMALL SUBUNIT, MITOCHONDRIAL"/>
    <property type="match status" value="1"/>
</dbReference>
<dbReference type="InterPro" id="IPR007992">
    <property type="entry name" value="CybS"/>
</dbReference>
<proteinExistence type="inferred from homology"/>
<dbReference type="CDD" id="cd03496">
    <property type="entry name" value="SQR_TypeC_CybS"/>
    <property type="match status" value="1"/>
</dbReference>
<protein>
    <recommendedName>
        <fullName evidence="12">Succinate dehydrogenase [ubiquinone] cytochrome b small subunit</fullName>
    </recommendedName>
</protein>
<accession>A0AA40BHG3</accession>
<dbReference type="GO" id="GO:0005743">
    <property type="term" value="C:mitochondrial inner membrane"/>
    <property type="evidence" value="ECO:0007669"/>
    <property type="project" value="UniProtKB-SubCell"/>
</dbReference>
<keyword evidence="7" id="KW-1133">Transmembrane helix</keyword>
<keyword evidence="11" id="KW-0408">Iron</keyword>
<feature type="binding site" description="axial binding residue" evidence="11">
    <location>
        <position position="121"/>
    </location>
    <ligand>
        <name>heme b</name>
        <dbReference type="ChEBI" id="CHEBI:60344"/>
        <note>ligand shared with SDHC</note>
    </ligand>
    <ligandPart>
        <name>Fe</name>
        <dbReference type="ChEBI" id="CHEBI:18248"/>
    </ligandPart>
</feature>
<dbReference type="Gene3D" id="1.20.1300.10">
    <property type="entry name" value="Fumarate reductase/succinate dehydrogenase, transmembrane subunit"/>
    <property type="match status" value="1"/>
</dbReference>